<dbReference type="Proteomes" id="UP000051530">
    <property type="component" value="Unassembled WGS sequence"/>
</dbReference>
<gene>
    <name evidence="2" type="ORF">M153_11200013593</name>
</gene>
<keyword evidence="1" id="KW-0732">Signal</keyword>
<comment type="caution">
    <text evidence="2">The sequence shown here is derived from an EMBL/GenBank/DDBJ whole genome shotgun (WGS) entry which is preliminary data.</text>
</comment>
<feature type="chain" id="PRO_5006399143" evidence="1">
    <location>
        <begin position="22"/>
        <end position="109"/>
    </location>
</feature>
<proteinExistence type="predicted"/>
<evidence type="ECO:0000313" key="2">
    <source>
        <dbReference type="EMBL" id="KRH94910.1"/>
    </source>
</evidence>
<dbReference type="VEuPathDB" id="MicrosporidiaDB:M153_11200013593"/>
<accession>A0A0R0M5P2</accession>
<name>A0A0R0M5P2_9MICR</name>
<reference evidence="2 3" key="1">
    <citation type="submission" date="2015-07" db="EMBL/GenBank/DDBJ databases">
        <title>The genome of Pseudoloma neurophilia, a relevant intracellular parasite of the zebrafish.</title>
        <authorList>
            <person name="Ndikumana S."/>
            <person name="Pelin A."/>
            <person name="Sanders J."/>
            <person name="Corradi N."/>
        </authorList>
    </citation>
    <scope>NUCLEOTIDE SEQUENCE [LARGE SCALE GENOMIC DNA]</scope>
    <source>
        <strain evidence="2 3">MK1</strain>
    </source>
</reference>
<dbReference type="AlphaFoldDB" id="A0A0R0M5P2"/>
<feature type="signal peptide" evidence="1">
    <location>
        <begin position="1"/>
        <end position="21"/>
    </location>
</feature>
<protein>
    <submittedName>
        <fullName evidence="2">Uncharacterized protein</fullName>
    </submittedName>
</protein>
<dbReference type="EMBL" id="LGUB01000018">
    <property type="protein sequence ID" value="KRH94910.1"/>
    <property type="molecule type" value="Genomic_DNA"/>
</dbReference>
<organism evidence="2 3">
    <name type="scientific">Pseudoloma neurophilia</name>
    <dbReference type="NCBI Taxonomy" id="146866"/>
    <lineage>
        <taxon>Eukaryota</taxon>
        <taxon>Fungi</taxon>
        <taxon>Fungi incertae sedis</taxon>
        <taxon>Microsporidia</taxon>
        <taxon>Pseudoloma</taxon>
    </lineage>
</organism>
<evidence type="ECO:0000256" key="1">
    <source>
        <dbReference type="SAM" id="SignalP"/>
    </source>
</evidence>
<sequence length="109" mass="12672">MAPFLLFLSIFFIGKYQTADSADQTEDEIEITNIIKQVTTIYEQFKINGYDLSIDESVSNELRNWRSKLICFKKNTQGSKMKPGLNSSILKLNRLIDTLKRFEIKNDDQ</sequence>
<keyword evidence="3" id="KW-1185">Reference proteome</keyword>
<evidence type="ECO:0000313" key="3">
    <source>
        <dbReference type="Proteomes" id="UP000051530"/>
    </source>
</evidence>